<sequence>MQDQQPLTLDANLVNQWLFYIPMVTNALLILLLLQEPGFHSLHVPVWVGALCLLVYVSKSQLKFSSLRPSFKQQKFKQVFSRLCLFFVFGPLCCAINLFLSLMPADYQCGPYCFNSQAMFTLFTSLALQVGIYFMSVALLADKFTENPPRPV</sequence>
<keyword evidence="1" id="KW-1133">Transmembrane helix</keyword>
<feature type="transmembrane region" description="Helical" evidence="1">
    <location>
        <begin position="79"/>
        <end position="100"/>
    </location>
</feature>
<dbReference type="EMBL" id="CP091511">
    <property type="protein sequence ID" value="UOO90847.1"/>
    <property type="molecule type" value="Genomic_DNA"/>
</dbReference>
<keyword evidence="1" id="KW-0812">Transmembrane</keyword>
<feature type="transmembrane region" description="Helical" evidence="1">
    <location>
        <begin position="120"/>
        <end position="141"/>
    </location>
</feature>
<evidence type="ECO:0008006" key="4">
    <source>
        <dbReference type="Google" id="ProtNLM"/>
    </source>
</evidence>
<evidence type="ECO:0000313" key="3">
    <source>
        <dbReference type="Proteomes" id="UP000832011"/>
    </source>
</evidence>
<organism evidence="2 3">
    <name type="scientific">Vitreoscilla massiliensis</name>
    <dbReference type="NCBI Taxonomy" id="1689272"/>
    <lineage>
        <taxon>Bacteria</taxon>
        <taxon>Pseudomonadati</taxon>
        <taxon>Pseudomonadota</taxon>
        <taxon>Betaproteobacteria</taxon>
        <taxon>Neisseriales</taxon>
        <taxon>Neisseriaceae</taxon>
        <taxon>Vitreoscilla</taxon>
    </lineage>
</organism>
<gene>
    <name evidence="2" type="ORF">LVJ82_07770</name>
</gene>
<name>A0ABY4E522_9NEIS</name>
<dbReference type="Proteomes" id="UP000832011">
    <property type="component" value="Chromosome"/>
</dbReference>
<evidence type="ECO:0000256" key="1">
    <source>
        <dbReference type="SAM" id="Phobius"/>
    </source>
</evidence>
<dbReference type="RefSeq" id="WP_147645324.1">
    <property type="nucleotide sequence ID" value="NZ_CABKVG010000006.1"/>
</dbReference>
<keyword evidence="1" id="KW-0472">Membrane</keyword>
<protein>
    <recommendedName>
        <fullName evidence="4">Transmembrane protein</fullName>
    </recommendedName>
</protein>
<feature type="transmembrane region" description="Helical" evidence="1">
    <location>
        <begin position="40"/>
        <end position="58"/>
    </location>
</feature>
<feature type="transmembrane region" description="Helical" evidence="1">
    <location>
        <begin position="17"/>
        <end position="34"/>
    </location>
</feature>
<proteinExistence type="predicted"/>
<evidence type="ECO:0000313" key="2">
    <source>
        <dbReference type="EMBL" id="UOO90847.1"/>
    </source>
</evidence>
<accession>A0ABY4E522</accession>
<keyword evidence="3" id="KW-1185">Reference proteome</keyword>
<reference evidence="2 3" key="1">
    <citation type="journal article" date="2022" name="Res Sq">
        <title>Evolution of multicellular longitudinally dividing oral cavity symbionts (Neisseriaceae).</title>
        <authorList>
            <person name="Nyongesa S."/>
            <person name="Weber P."/>
            <person name="Bernet E."/>
            <person name="Pullido F."/>
            <person name="Nieckarz M."/>
            <person name="Delaby M."/>
            <person name="Nieves C."/>
            <person name="Viehboeck T."/>
            <person name="Krause N."/>
            <person name="Rivera-Millot A."/>
            <person name="Nakamura A."/>
            <person name="Vischer N."/>
            <person name="VanNieuwenhze M."/>
            <person name="Brun Y."/>
            <person name="Cava F."/>
            <person name="Bulgheresi S."/>
            <person name="Veyrier F."/>
        </authorList>
    </citation>
    <scope>NUCLEOTIDE SEQUENCE [LARGE SCALE GENOMIC DNA]</scope>
    <source>
        <strain evidence="2 3">SN4</strain>
    </source>
</reference>